<dbReference type="Pfam" id="PF07992">
    <property type="entry name" value="Pyr_redox_2"/>
    <property type="match status" value="1"/>
</dbReference>
<feature type="domain" description="FAD/NAD(P)-binding" evidence="8">
    <location>
        <begin position="11"/>
        <end position="124"/>
    </location>
</feature>
<evidence type="ECO:0000313" key="9">
    <source>
        <dbReference type="EMBL" id="MBN8660524.1"/>
    </source>
</evidence>
<keyword evidence="4" id="KW-0274">FAD</keyword>
<evidence type="ECO:0000256" key="4">
    <source>
        <dbReference type="ARBA" id="ARBA00022827"/>
    </source>
</evidence>
<keyword evidence="7" id="KW-0812">Transmembrane</keyword>
<evidence type="ECO:0000256" key="2">
    <source>
        <dbReference type="ARBA" id="ARBA00022630"/>
    </source>
</evidence>
<keyword evidence="7" id="KW-1133">Transmembrane helix</keyword>
<dbReference type="GO" id="GO:0048038">
    <property type="term" value="F:quinone binding"/>
    <property type="evidence" value="ECO:0007669"/>
    <property type="project" value="UniProtKB-KW"/>
</dbReference>
<dbReference type="GO" id="GO:0070224">
    <property type="term" value="F:sulfide:quinone oxidoreductase activity"/>
    <property type="evidence" value="ECO:0007669"/>
    <property type="project" value="TreeGrafter"/>
</dbReference>
<keyword evidence="7" id="KW-0472">Membrane</keyword>
<dbReference type="GO" id="GO:0071949">
    <property type="term" value="F:FAD binding"/>
    <property type="evidence" value="ECO:0007669"/>
    <property type="project" value="TreeGrafter"/>
</dbReference>
<dbReference type="Gene3D" id="3.50.50.60">
    <property type="entry name" value="FAD/NAD(P)-binding domain"/>
    <property type="match status" value="2"/>
</dbReference>
<dbReference type="PANTHER" id="PTHR10632">
    <property type="entry name" value="SULFIDE:QUINONE OXIDOREDUCTASE"/>
    <property type="match status" value="1"/>
</dbReference>
<comment type="cofactor">
    <cofactor evidence="1">
        <name>FAD</name>
        <dbReference type="ChEBI" id="CHEBI:57692"/>
    </cofactor>
</comment>
<dbReference type="SUPFAM" id="SSF51905">
    <property type="entry name" value="FAD/NAD(P)-binding domain"/>
    <property type="match status" value="2"/>
</dbReference>
<evidence type="ECO:0000256" key="1">
    <source>
        <dbReference type="ARBA" id="ARBA00001974"/>
    </source>
</evidence>
<dbReference type="Proteomes" id="UP000664277">
    <property type="component" value="Unassembled WGS sequence"/>
</dbReference>
<dbReference type="EMBL" id="JAFLCK010000011">
    <property type="protein sequence ID" value="MBN8660524.1"/>
    <property type="molecule type" value="Genomic_DNA"/>
</dbReference>
<organism evidence="9 10">
    <name type="scientific">Candidatus Obscuribacter phosphatis</name>
    <dbReference type="NCBI Taxonomy" id="1906157"/>
    <lineage>
        <taxon>Bacteria</taxon>
        <taxon>Bacillati</taxon>
        <taxon>Candidatus Melainabacteria</taxon>
        <taxon>Candidatus Obscuribacterales</taxon>
        <taxon>Candidatus Obscuribacteraceae</taxon>
        <taxon>Candidatus Obscuribacter</taxon>
    </lineage>
</organism>
<dbReference type="FunFam" id="3.50.50.60:FF:000034">
    <property type="entry name" value="sulfide:quinone oxidoreductase, mitochondrial"/>
    <property type="match status" value="1"/>
</dbReference>
<dbReference type="InterPro" id="IPR015904">
    <property type="entry name" value="Sulphide_quinone_reductase"/>
</dbReference>
<gene>
    <name evidence="9" type="ORF">J0M35_09195</name>
</gene>
<sequence>MASGKRENHHRVLILGGGTAGISVAARLMRKVGDVDIAIVEPSEKHYYQPLWTLVGGGAAKKEDSVKDESSLIPTGVKWIKESAVDVKAENNQVRLESGRILSYDFLVIACGIQIDWDKIPGLPETLGKNGVCSNYSYDLVDKTWQFISHFQGGNAVFTQPSTPVKCGGAPQKIAYLAEEAFQASGVRERTNVFFCSANPSIFSVRKYANTLEKVLKRKRIDARFRTDLVAIAGPEHKATFKNIDDGSTFELEFDLIHVTPPMSAPDFLKKSSVADAAGWVDVDKGTLQHKKFENVFALGDCSSLPTSKTGAAIRKQSPVVVSNLAEVMQGRPARAQYDGYTSCPLVTGYNSLVLAEFDYELQPQETFPFDQSEERYSMYVFKRDILPQVYWYGMMKGLV</sequence>
<comment type="caution">
    <text evidence="9">The sequence shown here is derived from an EMBL/GenBank/DDBJ whole genome shotgun (WGS) entry which is preliminary data.</text>
</comment>
<reference evidence="9" key="1">
    <citation type="submission" date="2021-02" db="EMBL/GenBank/DDBJ databases">
        <title>Genome-Resolved Metagenomics of a Microbial Community Performing Photosynthetic Biological Nutrient Removal.</title>
        <authorList>
            <person name="Mcdaniel E.A."/>
        </authorList>
    </citation>
    <scope>NUCLEOTIDE SEQUENCE</scope>
    <source>
        <strain evidence="9">UWPOB_OBS1</strain>
    </source>
</reference>
<dbReference type="AlphaFoldDB" id="A0A8J7P7D4"/>
<evidence type="ECO:0000256" key="7">
    <source>
        <dbReference type="SAM" id="Phobius"/>
    </source>
</evidence>
<keyword evidence="3" id="KW-0874">Quinone</keyword>
<keyword evidence="6" id="KW-0560">Oxidoreductase</keyword>
<evidence type="ECO:0000313" key="10">
    <source>
        <dbReference type="Proteomes" id="UP000664277"/>
    </source>
</evidence>
<dbReference type="InterPro" id="IPR036188">
    <property type="entry name" value="FAD/NAD-bd_sf"/>
</dbReference>
<evidence type="ECO:0000256" key="3">
    <source>
        <dbReference type="ARBA" id="ARBA00022719"/>
    </source>
</evidence>
<dbReference type="InterPro" id="IPR023753">
    <property type="entry name" value="FAD/NAD-binding_dom"/>
</dbReference>
<dbReference type="GO" id="GO:0070221">
    <property type="term" value="P:sulfide oxidation, using sulfide:quinone oxidoreductase"/>
    <property type="evidence" value="ECO:0007669"/>
    <property type="project" value="TreeGrafter"/>
</dbReference>
<evidence type="ECO:0000259" key="8">
    <source>
        <dbReference type="Pfam" id="PF07992"/>
    </source>
</evidence>
<keyword evidence="2" id="KW-0285">Flavoprotein</keyword>
<name>A0A8J7P7D4_9BACT</name>
<feature type="transmembrane region" description="Helical" evidence="7">
    <location>
        <begin position="12"/>
        <end position="29"/>
    </location>
</feature>
<dbReference type="PANTHER" id="PTHR10632:SF2">
    <property type="entry name" value="SULFIDE:QUINONE OXIDOREDUCTASE, MITOCHONDRIAL"/>
    <property type="match status" value="1"/>
</dbReference>
<evidence type="ECO:0000256" key="6">
    <source>
        <dbReference type="ARBA" id="ARBA00023002"/>
    </source>
</evidence>
<proteinExistence type="predicted"/>
<keyword evidence="5" id="KW-0809">Transit peptide</keyword>
<evidence type="ECO:0000256" key="5">
    <source>
        <dbReference type="ARBA" id="ARBA00022946"/>
    </source>
</evidence>
<accession>A0A8J7P7D4</accession>
<protein>
    <submittedName>
        <fullName evidence="9">NAD(P)/FAD-dependent oxidoreductase</fullName>
    </submittedName>
</protein>